<dbReference type="EMBL" id="LT670818">
    <property type="protein sequence ID" value="SHH35488.1"/>
    <property type="molecule type" value="Genomic_DNA"/>
</dbReference>
<dbReference type="Proteomes" id="UP000190675">
    <property type="component" value="Chromosome I"/>
</dbReference>
<evidence type="ECO:0000313" key="2">
    <source>
        <dbReference type="Proteomes" id="UP000190675"/>
    </source>
</evidence>
<proteinExistence type="predicted"/>
<gene>
    <name evidence="1" type="ORF">SAMN05444169_7028</name>
</gene>
<reference evidence="1 2" key="1">
    <citation type="submission" date="2016-11" db="EMBL/GenBank/DDBJ databases">
        <authorList>
            <person name="Jaros S."/>
            <person name="Januszkiewicz K."/>
            <person name="Wedrychowicz H."/>
        </authorList>
    </citation>
    <scope>NUCLEOTIDE SEQUENCE [LARGE SCALE GENOMIC DNA]</scope>
    <source>
        <strain evidence="1 2">GAS242</strain>
    </source>
</reference>
<organism evidence="1 2">
    <name type="scientific">Bradyrhizobium erythrophlei</name>
    <dbReference type="NCBI Taxonomy" id="1437360"/>
    <lineage>
        <taxon>Bacteria</taxon>
        <taxon>Pseudomonadati</taxon>
        <taxon>Pseudomonadota</taxon>
        <taxon>Alphaproteobacteria</taxon>
        <taxon>Hyphomicrobiales</taxon>
        <taxon>Nitrobacteraceae</taxon>
        <taxon>Bradyrhizobium</taxon>
    </lineage>
</organism>
<dbReference type="AlphaFoldDB" id="A0A1M5SB15"/>
<evidence type="ECO:0000313" key="1">
    <source>
        <dbReference type="EMBL" id="SHH35488.1"/>
    </source>
</evidence>
<evidence type="ECO:0008006" key="3">
    <source>
        <dbReference type="Google" id="ProtNLM"/>
    </source>
</evidence>
<protein>
    <recommendedName>
        <fullName evidence="3">AMP-binding enzyme</fullName>
    </recommendedName>
</protein>
<name>A0A1M5SB15_9BRAD</name>
<accession>A0A1M5SB15</accession>
<sequence>MTSGSQVHRGSDSHIWLKQYPAGVPADIDATPYASLVELLEESFAAFRGRRAFICMERSISYDDLDQMSLA</sequence>